<dbReference type="AlphaFoldDB" id="G9WW15"/>
<evidence type="ECO:0000313" key="8">
    <source>
        <dbReference type="EMBL" id="EHL10952.1"/>
    </source>
</evidence>
<keyword evidence="4 6" id="KW-0975">Bacterial flagellum</keyword>
<dbReference type="EMBL" id="AFZD01000018">
    <property type="protein sequence ID" value="EHL10952.1"/>
    <property type="molecule type" value="Genomic_DNA"/>
</dbReference>
<protein>
    <recommendedName>
        <fullName evidence="3 6">Flagellar basal body rod protein FlgB</fullName>
    </recommendedName>
</protein>
<dbReference type="InterPro" id="IPR001444">
    <property type="entry name" value="Flag_bb_rod_N"/>
</dbReference>
<sequence length="129" mass="14697">MSLFYGNGIALTEKTLDLLWGRQNLTVNNIANVDTPNYKSKYLTFENELLHRISTAEKGGQKKVHVARAIDGQRARIHSTRNESSRLDGNNVDMDQEQVELVKTTYAYQYMVNSVNNDIKRLMAAVKSF</sequence>
<evidence type="ECO:0000256" key="5">
    <source>
        <dbReference type="ARBA" id="ARBA00024934"/>
    </source>
</evidence>
<reference evidence="8 9" key="1">
    <citation type="submission" date="2011-08" db="EMBL/GenBank/DDBJ databases">
        <title>The Genome Sequence of Oribacterium sp. ACB7.</title>
        <authorList>
            <consortium name="The Broad Institute Genome Sequencing Platform"/>
            <person name="Earl A."/>
            <person name="Ward D."/>
            <person name="Feldgarden M."/>
            <person name="Gevers D."/>
            <person name="Sizova M."/>
            <person name="Hazen A."/>
            <person name="Epstein S."/>
            <person name="Young S.K."/>
            <person name="Zeng Q."/>
            <person name="Gargeya S."/>
            <person name="Fitzgerald M."/>
            <person name="Haas B."/>
            <person name="Abouelleil A."/>
            <person name="Alvarado L."/>
            <person name="Arachchi H.M."/>
            <person name="Berlin A."/>
            <person name="Brown A."/>
            <person name="Chapman S.B."/>
            <person name="Chen Z."/>
            <person name="Dunbar C."/>
            <person name="Freedman E."/>
            <person name="Gearin G."/>
            <person name="Gellesch M."/>
            <person name="Goldberg J."/>
            <person name="Griggs A."/>
            <person name="Gujja S."/>
            <person name="Heiman D."/>
            <person name="Howarth C."/>
            <person name="Larson L."/>
            <person name="Lui A."/>
            <person name="MacDonald P.J.P."/>
            <person name="Montmayeur A."/>
            <person name="Murphy C."/>
            <person name="Neiman D."/>
            <person name="Pearson M."/>
            <person name="Priest M."/>
            <person name="Roberts A."/>
            <person name="Saif S."/>
            <person name="Shea T."/>
            <person name="Shenoy N."/>
            <person name="Sisk P."/>
            <person name="Stolte C."/>
            <person name="Sykes S."/>
            <person name="Wortman J."/>
            <person name="Nusbaum C."/>
            <person name="Birren B."/>
        </authorList>
    </citation>
    <scope>NUCLEOTIDE SEQUENCE [LARGE SCALE GENOMIC DNA]</scope>
    <source>
        <strain evidence="8 9">ACB7</strain>
    </source>
</reference>
<comment type="function">
    <text evidence="5 6">Structural component of flagellum, the bacterial motility apparatus. Part of the rod structure of flagellar basal body.</text>
</comment>
<evidence type="ECO:0000256" key="2">
    <source>
        <dbReference type="ARBA" id="ARBA00009677"/>
    </source>
</evidence>
<dbReference type="NCBIfam" id="TIGR01396">
    <property type="entry name" value="FlgB"/>
    <property type="match status" value="1"/>
</dbReference>
<dbReference type="Proteomes" id="UP000003527">
    <property type="component" value="Unassembled WGS sequence"/>
</dbReference>
<feature type="domain" description="Flagellar basal body rod protein N-terminal" evidence="7">
    <location>
        <begin position="22"/>
        <end position="39"/>
    </location>
</feature>
<dbReference type="PANTHER" id="PTHR30435:SF12">
    <property type="entry name" value="FLAGELLAR BASAL BODY ROD PROTEIN FLGB"/>
    <property type="match status" value="1"/>
</dbReference>
<dbReference type="PIRSF" id="PIRSF002889">
    <property type="entry name" value="Rod_FlgB"/>
    <property type="match status" value="1"/>
</dbReference>
<evidence type="ECO:0000256" key="6">
    <source>
        <dbReference type="PIRNR" id="PIRNR002889"/>
    </source>
</evidence>
<comment type="similarity">
    <text evidence="2 6">Belongs to the flagella basal body rod proteins family.</text>
</comment>
<dbReference type="GO" id="GO:0071978">
    <property type="term" value="P:bacterial-type flagellum-dependent swarming motility"/>
    <property type="evidence" value="ECO:0007669"/>
    <property type="project" value="TreeGrafter"/>
</dbReference>
<comment type="subunit">
    <text evidence="6">The basal body constitutes a major portion of the flagellar organelle and consists of a number of rings mounted on a central rod.</text>
</comment>
<name>G9WW15_9FIRM</name>
<dbReference type="HOGENOM" id="CLU_125463_3_2_9"/>
<evidence type="ECO:0000256" key="3">
    <source>
        <dbReference type="ARBA" id="ARBA00014376"/>
    </source>
</evidence>
<dbReference type="InterPro" id="IPR006300">
    <property type="entry name" value="FlgB"/>
</dbReference>
<dbReference type="PANTHER" id="PTHR30435">
    <property type="entry name" value="FLAGELLAR PROTEIN"/>
    <property type="match status" value="1"/>
</dbReference>
<accession>G9WW15</accession>
<dbReference type="Pfam" id="PF00460">
    <property type="entry name" value="Flg_bb_rod"/>
    <property type="match status" value="1"/>
</dbReference>
<organism evidence="8 9">
    <name type="scientific">Oribacterium asaccharolyticum ACB7</name>
    <dbReference type="NCBI Taxonomy" id="796944"/>
    <lineage>
        <taxon>Bacteria</taxon>
        <taxon>Bacillati</taxon>
        <taxon>Bacillota</taxon>
        <taxon>Clostridia</taxon>
        <taxon>Lachnospirales</taxon>
        <taxon>Lachnospiraceae</taxon>
        <taxon>Oribacterium</taxon>
    </lineage>
</organism>
<dbReference type="RefSeq" id="WP_009536907.1">
    <property type="nucleotide sequence ID" value="NZ_JH414505.1"/>
</dbReference>
<proteinExistence type="inferred from homology"/>
<dbReference type="GO" id="GO:0030694">
    <property type="term" value="C:bacterial-type flagellum basal body, rod"/>
    <property type="evidence" value="ECO:0007669"/>
    <property type="project" value="InterPro"/>
</dbReference>
<comment type="subcellular location">
    <subcellularLocation>
        <location evidence="1 6">Bacterial flagellum basal body</location>
    </subcellularLocation>
</comment>
<comment type="caution">
    <text evidence="8">The sequence shown here is derived from an EMBL/GenBank/DDBJ whole genome shotgun (WGS) entry which is preliminary data.</text>
</comment>
<gene>
    <name evidence="8" type="ORF">HMPREF9624_01099</name>
</gene>
<evidence type="ECO:0000256" key="1">
    <source>
        <dbReference type="ARBA" id="ARBA00004117"/>
    </source>
</evidence>
<keyword evidence="8" id="KW-0282">Flagellum</keyword>
<dbReference type="PATRIC" id="fig|796944.3.peg.1837"/>
<evidence type="ECO:0000313" key="9">
    <source>
        <dbReference type="Proteomes" id="UP000003527"/>
    </source>
</evidence>
<keyword evidence="9" id="KW-1185">Reference proteome</keyword>
<evidence type="ECO:0000256" key="4">
    <source>
        <dbReference type="ARBA" id="ARBA00023143"/>
    </source>
</evidence>
<keyword evidence="8" id="KW-0969">Cilium</keyword>
<keyword evidence="8" id="KW-0966">Cell projection</keyword>
<evidence type="ECO:0000259" key="7">
    <source>
        <dbReference type="Pfam" id="PF00460"/>
    </source>
</evidence>